<keyword evidence="2" id="KW-0833">Ubl conjugation pathway</keyword>
<dbReference type="InterPro" id="IPR056850">
    <property type="entry name" value="ARM_UBP34_24_USP9X_Y"/>
</dbReference>
<evidence type="ECO:0000259" key="4">
    <source>
        <dbReference type="Pfam" id="PF25010"/>
    </source>
</evidence>
<reference evidence="6" key="1">
    <citation type="submission" date="2021-02" db="EMBL/GenBank/DDBJ databases">
        <authorList>
            <person name="Nowell W R."/>
        </authorList>
    </citation>
    <scope>NUCLEOTIDE SEQUENCE</scope>
</reference>
<evidence type="ECO:0000313" key="5">
    <source>
        <dbReference type="EMBL" id="CAF4232745.1"/>
    </source>
</evidence>
<protein>
    <recommendedName>
        <fullName evidence="4">UBP34/UBP24/USP9X/USP9Y-like ARM repeat region domain-containing protein</fullName>
    </recommendedName>
</protein>
<dbReference type="EMBL" id="CAJOBI010043557">
    <property type="protein sequence ID" value="CAF4336331.1"/>
    <property type="molecule type" value="Genomic_DNA"/>
</dbReference>
<name>A0A8S2UFW1_9BILA</name>
<gene>
    <name evidence="5" type="ORF">BYL167_LOCUS24845</name>
    <name evidence="6" type="ORF">SMN809_LOCUS27601</name>
</gene>
<evidence type="ECO:0000256" key="1">
    <source>
        <dbReference type="ARBA" id="ARBA00022670"/>
    </source>
</evidence>
<dbReference type="GO" id="GO:0008233">
    <property type="term" value="F:peptidase activity"/>
    <property type="evidence" value="ECO:0007669"/>
    <property type="project" value="UniProtKB-KW"/>
</dbReference>
<dbReference type="Proteomes" id="UP000681967">
    <property type="component" value="Unassembled WGS sequence"/>
</dbReference>
<organism evidence="6 7">
    <name type="scientific">Rotaria magnacalcarata</name>
    <dbReference type="NCBI Taxonomy" id="392030"/>
    <lineage>
        <taxon>Eukaryota</taxon>
        <taxon>Metazoa</taxon>
        <taxon>Spiralia</taxon>
        <taxon>Gnathifera</taxon>
        <taxon>Rotifera</taxon>
        <taxon>Eurotatoria</taxon>
        <taxon>Bdelloidea</taxon>
        <taxon>Philodinida</taxon>
        <taxon>Philodinidae</taxon>
        <taxon>Rotaria</taxon>
    </lineage>
</organism>
<dbReference type="Proteomes" id="UP000676336">
    <property type="component" value="Unassembled WGS sequence"/>
</dbReference>
<evidence type="ECO:0000256" key="2">
    <source>
        <dbReference type="ARBA" id="ARBA00022786"/>
    </source>
</evidence>
<evidence type="ECO:0000256" key="3">
    <source>
        <dbReference type="ARBA" id="ARBA00022801"/>
    </source>
</evidence>
<keyword evidence="3" id="KW-0378">Hydrolase</keyword>
<dbReference type="GO" id="GO:0006508">
    <property type="term" value="P:proteolysis"/>
    <property type="evidence" value="ECO:0007669"/>
    <property type="project" value="UniProtKB-KW"/>
</dbReference>
<feature type="domain" description="UBP34/UBP24/USP9X/USP9Y-like ARM repeat region" evidence="4">
    <location>
        <begin position="4"/>
        <end position="63"/>
    </location>
</feature>
<comment type="caution">
    <text evidence="6">The sequence shown here is derived from an EMBL/GenBank/DDBJ whole genome shotgun (WGS) entry which is preliminary data.</text>
</comment>
<dbReference type="EMBL" id="CAJOBH010022999">
    <property type="protein sequence ID" value="CAF4232745.1"/>
    <property type="molecule type" value="Genomic_DNA"/>
</dbReference>
<proteinExistence type="predicted"/>
<sequence length="63" mass="7538">MIENRRSIPRDIVSKWIIEHSILSKVLEGDIDQIQYVEKVRTLVDFIAPNILKEDIEMIWKMQ</sequence>
<accession>A0A8S2UFW1</accession>
<feature type="non-terminal residue" evidence="6">
    <location>
        <position position="1"/>
    </location>
</feature>
<evidence type="ECO:0000313" key="6">
    <source>
        <dbReference type="EMBL" id="CAF4336331.1"/>
    </source>
</evidence>
<dbReference type="Pfam" id="PF25010">
    <property type="entry name" value="ARM_UBP24_USP9X-Y"/>
    <property type="match status" value="1"/>
</dbReference>
<dbReference type="AlphaFoldDB" id="A0A8S2UFW1"/>
<keyword evidence="1" id="KW-0645">Protease</keyword>
<evidence type="ECO:0000313" key="7">
    <source>
        <dbReference type="Proteomes" id="UP000676336"/>
    </source>
</evidence>